<organism evidence="3 4">
    <name type="scientific">Enteroscipio rubneri</name>
    <dbReference type="NCBI Taxonomy" id="2070686"/>
    <lineage>
        <taxon>Bacteria</taxon>
        <taxon>Bacillati</taxon>
        <taxon>Actinomycetota</taxon>
        <taxon>Coriobacteriia</taxon>
        <taxon>Eggerthellales</taxon>
        <taxon>Eggerthellaceae</taxon>
        <taxon>Enteroscipio</taxon>
    </lineage>
</organism>
<feature type="transmembrane region" description="Helical" evidence="1">
    <location>
        <begin position="71"/>
        <end position="95"/>
    </location>
</feature>
<feature type="domain" description="Flavinylation-associated cytochrome" evidence="2">
    <location>
        <begin position="72"/>
        <end position="132"/>
    </location>
</feature>
<protein>
    <recommendedName>
        <fullName evidence="2">Flavinylation-associated cytochrome domain-containing protein</fullName>
    </recommendedName>
</protein>
<evidence type="ECO:0000259" key="2">
    <source>
        <dbReference type="Pfam" id="PF14358"/>
    </source>
</evidence>
<dbReference type="Pfam" id="PF14358">
    <property type="entry name" value="DUF4405"/>
    <property type="match status" value="1"/>
</dbReference>
<feature type="transmembrane region" description="Helical" evidence="1">
    <location>
        <begin position="115"/>
        <end position="135"/>
    </location>
</feature>
<dbReference type="InterPro" id="IPR025517">
    <property type="entry name" value="DUF4405"/>
</dbReference>
<keyword evidence="1" id="KW-1133">Transmembrane helix</keyword>
<proteinExistence type="predicted"/>
<dbReference type="OrthoDB" id="3174322at2"/>
<keyword evidence="1" id="KW-0812">Transmembrane</keyword>
<evidence type="ECO:0000256" key="1">
    <source>
        <dbReference type="SAM" id="Phobius"/>
    </source>
</evidence>
<dbReference type="AlphaFoldDB" id="A0A2K2UEJ1"/>
<reference evidence="4" key="1">
    <citation type="submission" date="2018-01" db="EMBL/GenBank/DDBJ databases">
        <title>Rubneribacter badeniensis gen. nov., sp. nov., and Colonibacter rubneri, gen. nov., sp. nov., WGS of new members of the Eggerthellaceae.</title>
        <authorList>
            <person name="Danylec N."/>
            <person name="Stoll D.A."/>
            <person name="Doetsch A."/>
            <person name="Kulling S.E."/>
            <person name="Huch M."/>
        </authorList>
    </citation>
    <scope>NUCLEOTIDE SEQUENCE [LARGE SCALE GENOMIC DNA]</scope>
    <source>
        <strain evidence="4">ResAG-96</strain>
    </source>
</reference>
<feature type="transmembrane region" description="Helical" evidence="1">
    <location>
        <begin position="7"/>
        <end position="27"/>
    </location>
</feature>
<dbReference type="RefSeq" id="WP_103264081.1">
    <property type="nucleotide sequence ID" value="NZ_CABMLE010000001.1"/>
</dbReference>
<evidence type="ECO:0000313" key="4">
    <source>
        <dbReference type="Proteomes" id="UP000236197"/>
    </source>
</evidence>
<comment type="caution">
    <text evidence="3">The sequence shown here is derived from an EMBL/GenBank/DDBJ whole genome shotgun (WGS) entry which is preliminary data.</text>
</comment>
<feature type="transmembrane region" description="Helical" evidence="1">
    <location>
        <begin position="33"/>
        <end position="59"/>
    </location>
</feature>
<keyword evidence="4" id="KW-1185">Reference proteome</keyword>
<accession>A0A2K2UEJ1</accession>
<gene>
    <name evidence="3" type="ORF">C2L71_01910</name>
</gene>
<name>A0A2K2UEJ1_9ACTN</name>
<dbReference type="EMBL" id="PPEK01000001">
    <property type="protein sequence ID" value="PNV68755.1"/>
    <property type="molecule type" value="Genomic_DNA"/>
</dbReference>
<dbReference type="Proteomes" id="UP000236197">
    <property type="component" value="Unassembled WGS sequence"/>
</dbReference>
<keyword evidence="1" id="KW-0472">Membrane</keyword>
<evidence type="ECO:0000313" key="3">
    <source>
        <dbReference type="EMBL" id="PNV68755.1"/>
    </source>
</evidence>
<sequence length="160" mass="17173">MDGKRLVVDVVALAVYALVANPAWTGIGLHEWASLGLFVVFIVHCAMHVDWVVETFAGLVRRPSPARTGNLVLDALTLAALMTTAVSGILVSGAVLPALGLYADGYYFWDPLHAISAKVLLALLLVHVVAHWKWLYNFLRGGKASAVRAAREAGEADERG</sequence>